<dbReference type="EMBL" id="JASWER010000028">
    <property type="protein sequence ID" value="MDL5378380.1"/>
    <property type="molecule type" value="Genomic_DNA"/>
</dbReference>
<keyword evidence="1" id="KW-1133">Transmembrane helix</keyword>
<comment type="caution">
    <text evidence="2">The sequence shown here is derived from an EMBL/GenBank/DDBJ whole genome shotgun (WGS) entry which is preliminary data.</text>
</comment>
<keyword evidence="1" id="KW-0812">Transmembrane</keyword>
<feature type="transmembrane region" description="Helical" evidence="1">
    <location>
        <begin position="107"/>
        <end position="124"/>
    </location>
</feature>
<feature type="transmembrane region" description="Helical" evidence="1">
    <location>
        <begin position="20"/>
        <end position="37"/>
    </location>
</feature>
<name>A0ABT7MT45_9BACL</name>
<reference evidence="2 3" key="1">
    <citation type="submission" date="2023-06" db="EMBL/GenBank/DDBJ databases">
        <title>Influencing factors and mechanism of Cr(VI) reduction by facultative anaerobic Exiguobacterium sp. PY14.</title>
        <authorList>
            <person name="Zou L."/>
        </authorList>
    </citation>
    <scope>NUCLEOTIDE SEQUENCE [LARGE SCALE GENOMIC DNA]</scope>
    <source>
        <strain evidence="2 3">PY14</strain>
    </source>
</reference>
<evidence type="ECO:0000313" key="2">
    <source>
        <dbReference type="EMBL" id="MDL5378380.1"/>
    </source>
</evidence>
<evidence type="ECO:0000256" key="1">
    <source>
        <dbReference type="SAM" id="Phobius"/>
    </source>
</evidence>
<keyword evidence="3" id="KW-1185">Reference proteome</keyword>
<accession>A0ABT7MT45</accession>
<dbReference type="Proteomes" id="UP001230807">
    <property type="component" value="Unassembled WGS sequence"/>
</dbReference>
<protein>
    <submittedName>
        <fullName evidence="2">Uncharacterized protein</fullName>
    </submittedName>
</protein>
<proteinExistence type="predicted"/>
<dbReference type="RefSeq" id="WP_286038607.1">
    <property type="nucleotide sequence ID" value="NZ_CP183077.1"/>
</dbReference>
<evidence type="ECO:0000313" key="3">
    <source>
        <dbReference type="Proteomes" id="UP001230807"/>
    </source>
</evidence>
<gene>
    <name evidence="2" type="ORF">QR695_15390</name>
</gene>
<keyword evidence="1" id="KW-0472">Membrane</keyword>
<feature type="transmembrane region" description="Helical" evidence="1">
    <location>
        <begin position="82"/>
        <end position="101"/>
    </location>
</feature>
<feature type="transmembrane region" description="Helical" evidence="1">
    <location>
        <begin position="43"/>
        <end position="62"/>
    </location>
</feature>
<organism evidence="2 3">
    <name type="scientific">Exiguobacterium mexicanum</name>
    <dbReference type="NCBI Taxonomy" id="340146"/>
    <lineage>
        <taxon>Bacteria</taxon>
        <taxon>Bacillati</taxon>
        <taxon>Bacillota</taxon>
        <taxon>Bacilli</taxon>
        <taxon>Bacillales</taxon>
        <taxon>Bacillales Family XII. Incertae Sedis</taxon>
        <taxon>Exiguobacterium</taxon>
    </lineage>
</organism>
<sequence>MAQSIRMEREREWKQRHTRIGYVLLVVVILTFALMFVGQTTWMTVPLGLVGIALLVSDVAKYRMRRSFLVNPVAKKMLRWQLGYELVNTSVLVIMVGGLLIFSRDNLYWAFAVVIWGIMAEIVSRRLNRTLQEYDPILRALELEEVK</sequence>